<comment type="caution">
    <text evidence="2">The sequence shown here is derived from an EMBL/GenBank/DDBJ whole genome shotgun (WGS) entry which is preliminary data.</text>
</comment>
<dbReference type="InterPro" id="IPR002622">
    <property type="entry name" value="Transposase_14"/>
</dbReference>
<keyword evidence="3" id="KW-1185">Reference proteome</keyword>
<evidence type="ECO:0000313" key="2">
    <source>
        <dbReference type="EMBL" id="OOR88748.1"/>
    </source>
</evidence>
<dbReference type="Proteomes" id="UP000190435">
    <property type="component" value="Unassembled WGS sequence"/>
</dbReference>
<organism evidence="2 3">
    <name type="scientific">Moraxella caviae</name>
    <dbReference type="NCBI Taxonomy" id="34060"/>
    <lineage>
        <taxon>Bacteria</taxon>
        <taxon>Pseudomonadati</taxon>
        <taxon>Pseudomonadota</taxon>
        <taxon>Gammaproteobacteria</taxon>
        <taxon>Moraxellales</taxon>
        <taxon>Moraxellaceae</taxon>
        <taxon>Moraxella</taxon>
    </lineage>
</organism>
<protein>
    <recommendedName>
        <fullName evidence="1">Transposase Synechocystis PCC 6803 domain-containing protein</fullName>
    </recommendedName>
</protein>
<name>A0A1S9ZZ81_9GAMM</name>
<sequence length="136" mass="16024">GRGVRHAWLRLQEQTGSLKRRVRIIDPQELAKYLKKYPEANLYQVAEHFNCSMAAISSVCKRHINAAFEFRWELPDELSNLTAQAKIDAVKAQQYIEQHPNARYDELAKHLGCSDTHVRHQCWLLGFKRKRVWIFH</sequence>
<feature type="non-terminal residue" evidence="2">
    <location>
        <position position="1"/>
    </location>
</feature>
<evidence type="ECO:0000313" key="3">
    <source>
        <dbReference type="Proteomes" id="UP000190435"/>
    </source>
</evidence>
<gene>
    <name evidence="2" type="ORF">B0181_07785</name>
</gene>
<feature type="domain" description="Transposase Synechocystis PCC 6803" evidence="1">
    <location>
        <begin position="6"/>
        <end position="62"/>
    </location>
</feature>
<dbReference type="AlphaFoldDB" id="A0A1S9ZZ81"/>
<evidence type="ECO:0000259" key="1">
    <source>
        <dbReference type="Pfam" id="PF01710"/>
    </source>
</evidence>
<dbReference type="RefSeq" id="WP_249024909.1">
    <property type="nucleotide sequence ID" value="NZ_MUXU01000047.1"/>
</dbReference>
<dbReference type="EMBL" id="MUXU01000047">
    <property type="protein sequence ID" value="OOR88748.1"/>
    <property type="molecule type" value="Genomic_DNA"/>
</dbReference>
<proteinExistence type="predicted"/>
<accession>A0A1S9ZZ81</accession>
<dbReference type="Pfam" id="PF01710">
    <property type="entry name" value="HTH_Tnp_IS630"/>
    <property type="match status" value="1"/>
</dbReference>
<reference evidence="2 3" key="1">
    <citation type="submission" date="2017-02" db="EMBL/GenBank/DDBJ databases">
        <title>Draft genome sequence of Moraxella caviae CCUG 355 type strain.</title>
        <authorList>
            <person name="Engstrom-Jakobsson H."/>
            <person name="Salva-Serra F."/>
            <person name="Thorell K."/>
            <person name="Gonzales-Siles L."/>
            <person name="Karlsson R."/>
            <person name="Boulund F."/>
            <person name="Engstrand L."/>
            <person name="Moore E."/>
        </authorList>
    </citation>
    <scope>NUCLEOTIDE SEQUENCE [LARGE SCALE GENOMIC DNA]</scope>
    <source>
        <strain evidence="2 3">CCUG 355</strain>
    </source>
</reference>